<organism evidence="13 14">
    <name type="scientific">Neodothiora populina</name>
    <dbReference type="NCBI Taxonomy" id="2781224"/>
    <lineage>
        <taxon>Eukaryota</taxon>
        <taxon>Fungi</taxon>
        <taxon>Dikarya</taxon>
        <taxon>Ascomycota</taxon>
        <taxon>Pezizomycotina</taxon>
        <taxon>Dothideomycetes</taxon>
        <taxon>Dothideomycetidae</taxon>
        <taxon>Dothideales</taxon>
        <taxon>Dothioraceae</taxon>
        <taxon>Neodothiora</taxon>
    </lineage>
</organism>
<evidence type="ECO:0000256" key="11">
    <source>
        <dbReference type="ARBA" id="ARBA00030849"/>
    </source>
</evidence>
<evidence type="ECO:0000256" key="4">
    <source>
        <dbReference type="ARBA" id="ARBA00008766"/>
    </source>
</evidence>
<dbReference type="Gene3D" id="3.90.230.10">
    <property type="entry name" value="Creatinase/methionine aminopeptidase superfamily"/>
    <property type="match status" value="1"/>
</dbReference>
<sequence>MRGVSQLLRTTLRPAAYLGRPSRLLPQAPRRTLVSAANLQFGQPLHETHPHLIAPGELTPGITALEYHHRRANLAKALPRNSIAVLASSDIQYRSGAVFYEFHQEPNFYYLTGFKEPQSLAVIEKGNSDVEYTFHLYVRPKDARAEQWDGARSGIQAAQDVFNADEAGDINNIPAKLPDIINGAKEIYTDALGNIRSKSAFSKYFGGLSTSQPEGFQKLLQASKVKPLRPLMNQIRLTKSENEILNMRKAGQVSGKVFTDAMRTPFTTEKDLWTTMDYSFKMNGLDGWAYIPVVAGGRNGLSIHYVRNDQPLKEGEMVLVDAGGEYGGYITDITRTWPVNGRFTDPQKDLYEMILRVQRSVVSLCREDADMSLDKLHRVTENGLRDGLKRLGFDVSGDALDVLFPHHVGHYIGLDVHDAPGYPRTDRLRAGHCITVEPGIYVPDDERWPKHFRNMAIRIEDSIAVMEEGPYVLTTEAVKEVVDIEALRR</sequence>
<dbReference type="SUPFAM" id="SSF55920">
    <property type="entry name" value="Creatinase/aminopeptidase"/>
    <property type="match status" value="1"/>
</dbReference>
<evidence type="ECO:0000256" key="10">
    <source>
        <dbReference type="ARBA" id="ARBA00023211"/>
    </source>
</evidence>
<feature type="domain" description="Aminopeptidase P N-terminal" evidence="12">
    <location>
        <begin position="62"/>
        <end position="193"/>
    </location>
</feature>
<keyword evidence="10" id="KW-0464">Manganese</keyword>
<evidence type="ECO:0000256" key="9">
    <source>
        <dbReference type="ARBA" id="ARBA00023049"/>
    </source>
</evidence>
<evidence type="ECO:0000256" key="7">
    <source>
        <dbReference type="ARBA" id="ARBA00022723"/>
    </source>
</evidence>
<evidence type="ECO:0000256" key="8">
    <source>
        <dbReference type="ARBA" id="ARBA00022801"/>
    </source>
</evidence>
<dbReference type="InterPro" id="IPR029149">
    <property type="entry name" value="Creatin/AminoP/Spt16_N"/>
</dbReference>
<keyword evidence="8" id="KW-0378">Hydrolase</keyword>
<dbReference type="CDD" id="cd01087">
    <property type="entry name" value="Prolidase"/>
    <property type="match status" value="1"/>
</dbReference>
<evidence type="ECO:0000313" key="13">
    <source>
        <dbReference type="EMBL" id="KAL1306073.1"/>
    </source>
</evidence>
<dbReference type="GeneID" id="95977896"/>
<dbReference type="PANTHER" id="PTHR43226:SF4">
    <property type="entry name" value="XAA-PRO AMINOPEPTIDASE 3"/>
    <property type="match status" value="1"/>
</dbReference>
<protein>
    <recommendedName>
        <fullName evidence="5">Xaa-Pro aminopeptidase</fullName>
        <ecNumber evidence="5">3.4.11.9</ecNumber>
    </recommendedName>
    <alternativeName>
        <fullName evidence="11">Aminoacylproline aminopeptidase</fullName>
    </alternativeName>
</protein>
<comment type="similarity">
    <text evidence="4">Belongs to the peptidase M24B family.</text>
</comment>
<dbReference type="InterPro" id="IPR000994">
    <property type="entry name" value="Pept_M24"/>
</dbReference>
<evidence type="ECO:0000256" key="3">
    <source>
        <dbReference type="ARBA" id="ARBA00002443"/>
    </source>
</evidence>
<dbReference type="Proteomes" id="UP001562354">
    <property type="component" value="Unassembled WGS sequence"/>
</dbReference>
<keyword evidence="7" id="KW-0479">Metal-binding</keyword>
<dbReference type="RefSeq" id="XP_069202346.1">
    <property type="nucleotide sequence ID" value="XM_069343796.1"/>
</dbReference>
<comment type="catalytic activity">
    <reaction evidence="1">
        <text>Release of any N-terminal amino acid, including proline, that is linked to proline, even from a dipeptide or tripeptide.</text>
        <dbReference type="EC" id="3.4.11.9"/>
    </reaction>
</comment>
<evidence type="ECO:0000256" key="1">
    <source>
        <dbReference type="ARBA" id="ARBA00001424"/>
    </source>
</evidence>
<evidence type="ECO:0000256" key="2">
    <source>
        <dbReference type="ARBA" id="ARBA00001936"/>
    </source>
</evidence>
<dbReference type="EC" id="3.4.11.9" evidence="5"/>
<dbReference type="PANTHER" id="PTHR43226">
    <property type="entry name" value="XAA-PRO AMINOPEPTIDASE 3"/>
    <property type="match status" value="1"/>
</dbReference>
<accession>A0ABR3PIW6</accession>
<keyword evidence="6" id="KW-0645">Protease</keyword>
<keyword evidence="14" id="KW-1185">Reference proteome</keyword>
<evidence type="ECO:0000256" key="5">
    <source>
        <dbReference type="ARBA" id="ARBA00012574"/>
    </source>
</evidence>
<dbReference type="SMART" id="SM01011">
    <property type="entry name" value="AMP_N"/>
    <property type="match status" value="1"/>
</dbReference>
<dbReference type="Pfam" id="PF00557">
    <property type="entry name" value="Peptidase_M24"/>
    <property type="match status" value="1"/>
</dbReference>
<comment type="cofactor">
    <cofactor evidence="2">
        <name>Mn(2+)</name>
        <dbReference type="ChEBI" id="CHEBI:29035"/>
    </cofactor>
</comment>
<dbReference type="InterPro" id="IPR036005">
    <property type="entry name" value="Creatinase/aminopeptidase-like"/>
</dbReference>
<proteinExistence type="inferred from homology"/>
<dbReference type="InterPro" id="IPR007865">
    <property type="entry name" value="Aminopep_P_N"/>
</dbReference>
<comment type="caution">
    <text evidence="13">The sequence shown here is derived from an EMBL/GenBank/DDBJ whole genome shotgun (WGS) entry which is preliminary data.</text>
</comment>
<gene>
    <name evidence="13" type="ORF">AAFC00_004196</name>
</gene>
<evidence type="ECO:0000313" key="14">
    <source>
        <dbReference type="Proteomes" id="UP001562354"/>
    </source>
</evidence>
<dbReference type="Pfam" id="PF05195">
    <property type="entry name" value="AMP_N"/>
    <property type="match status" value="1"/>
</dbReference>
<dbReference type="InterPro" id="IPR052433">
    <property type="entry name" value="X-Pro_dipept-like"/>
</dbReference>
<comment type="function">
    <text evidence="3">Catalyzes the removal of a penultimate prolyl residue from the N-termini of peptides.</text>
</comment>
<evidence type="ECO:0000259" key="12">
    <source>
        <dbReference type="SMART" id="SM01011"/>
    </source>
</evidence>
<dbReference type="SUPFAM" id="SSF53092">
    <property type="entry name" value="Creatinase/prolidase N-terminal domain"/>
    <property type="match status" value="1"/>
</dbReference>
<name>A0ABR3PIW6_9PEZI</name>
<keyword evidence="9" id="KW-0482">Metalloprotease</keyword>
<reference evidence="13 14" key="1">
    <citation type="submission" date="2024-07" db="EMBL/GenBank/DDBJ databases">
        <title>Draft sequence of the Neodothiora populina.</title>
        <authorList>
            <person name="Drown D.D."/>
            <person name="Schuette U.S."/>
            <person name="Buechlein A.B."/>
            <person name="Rusch D.R."/>
            <person name="Winton L.W."/>
            <person name="Adams G.A."/>
        </authorList>
    </citation>
    <scope>NUCLEOTIDE SEQUENCE [LARGE SCALE GENOMIC DNA]</scope>
    <source>
        <strain evidence="13 14">CPC 39397</strain>
    </source>
</reference>
<evidence type="ECO:0000256" key="6">
    <source>
        <dbReference type="ARBA" id="ARBA00022438"/>
    </source>
</evidence>
<dbReference type="EMBL" id="JBFMKM010000005">
    <property type="protein sequence ID" value="KAL1306073.1"/>
    <property type="molecule type" value="Genomic_DNA"/>
</dbReference>
<dbReference type="Gene3D" id="3.40.350.10">
    <property type="entry name" value="Creatinase/prolidase N-terminal domain"/>
    <property type="match status" value="1"/>
</dbReference>
<keyword evidence="6" id="KW-0031">Aminopeptidase</keyword>